<keyword evidence="1" id="KW-1133">Transmembrane helix</keyword>
<evidence type="ECO:0000256" key="1">
    <source>
        <dbReference type="SAM" id="Phobius"/>
    </source>
</evidence>
<comment type="caution">
    <text evidence="2">The sequence shown here is derived from an EMBL/GenBank/DDBJ whole genome shotgun (WGS) entry which is preliminary data.</text>
</comment>
<dbReference type="Proteomes" id="UP000664628">
    <property type="component" value="Unassembled WGS sequence"/>
</dbReference>
<sequence length="173" mass="18878">MIVPVWLLSVSLGGVGSWLLIQGVRRILKAVGGPVLLKLPLTQPSGQFELPRAGEYAIWQSGRTLQRVPATMPWPAIVAAATGEMVRVHQSFSTVRVNNGWEGRIQLFSFRAKAGQYRLELPPSESTALSASPYFLEIRERKPSYLLVWGILLLIIGAGCVITGLALPAFSIN</sequence>
<evidence type="ECO:0000313" key="2">
    <source>
        <dbReference type="EMBL" id="MBO0951059.1"/>
    </source>
</evidence>
<organism evidence="2 3">
    <name type="scientific">Fibrella forsythiae</name>
    <dbReference type="NCBI Taxonomy" id="2817061"/>
    <lineage>
        <taxon>Bacteria</taxon>
        <taxon>Pseudomonadati</taxon>
        <taxon>Bacteroidota</taxon>
        <taxon>Cytophagia</taxon>
        <taxon>Cytophagales</taxon>
        <taxon>Spirosomataceae</taxon>
        <taxon>Fibrella</taxon>
    </lineage>
</organism>
<keyword evidence="3" id="KW-1185">Reference proteome</keyword>
<protein>
    <recommendedName>
        <fullName evidence="4">DUF3592 domain-containing protein</fullName>
    </recommendedName>
</protein>
<gene>
    <name evidence="2" type="ORF">J2I46_20915</name>
</gene>
<feature type="transmembrane region" description="Helical" evidence="1">
    <location>
        <begin position="146"/>
        <end position="170"/>
    </location>
</feature>
<keyword evidence="1" id="KW-0812">Transmembrane</keyword>
<name>A0ABS3JPC5_9BACT</name>
<evidence type="ECO:0000313" key="3">
    <source>
        <dbReference type="Proteomes" id="UP000664628"/>
    </source>
</evidence>
<reference evidence="2 3" key="1">
    <citation type="submission" date="2021-03" db="EMBL/GenBank/DDBJ databases">
        <title>Fibrella sp. HMF5405 genome sequencing and assembly.</title>
        <authorList>
            <person name="Kang H."/>
            <person name="Kim H."/>
            <person name="Bae S."/>
            <person name="Joh K."/>
        </authorList>
    </citation>
    <scope>NUCLEOTIDE SEQUENCE [LARGE SCALE GENOMIC DNA]</scope>
    <source>
        <strain evidence="2 3">HMF5405</strain>
    </source>
</reference>
<keyword evidence="1" id="KW-0472">Membrane</keyword>
<feature type="transmembrane region" description="Helical" evidence="1">
    <location>
        <begin position="6"/>
        <end position="24"/>
    </location>
</feature>
<evidence type="ECO:0008006" key="4">
    <source>
        <dbReference type="Google" id="ProtNLM"/>
    </source>
</evidence>
<accession>A0ABS3JPC5</accession>
<proteinExistence type="predicted"/>
<dbReference type="EMBL" id="JAFMYW010000006">
    <property type="protein sequence ID" value="MBO0951059.1"/>
    <property type="molecule type" value="Genomic_DNA"/>
</dbReference>
<dbReference type="RefSeq" id="WP_207330995.1">
    <property type="nucleotide sequence ID" value="NZ_JAFMYW010000006.1"/>
</dbReference>